<dbReference type="EMBL" id="KX078569">
    <property type="protein sequence ID" value="ANM46424.1"/>
    <property type="molecule type" value="Genomic_DNA"/>
</dbReference>
<evidence type="ECO:0000259" key="2">
    <source>
        <dbReference type="Pfam" id="PF09097"/>
    </source>
</evidence>
<dbReference type="OrthoDB" id="2757at10239"/>
<dbReference type="InterPro" id="IPR043504">
    <property type="entry name" value="Peptidase_S1_PA_chymotrypsin"/>
</dbReference>
<dbReference type="Gene3D" id="2.40.10.10">
    <property type="entry name" value="Trypsin-like serine proteases"/>
    <property type="match status" value="1"/>
</dbReference>
<dbReference type="KEGG" id="vg:29059317"/>
<feature type="domain" description="Bacteriophage T4 Gp27 baseplate hub C-terminal" evidence="1">
    <location>
        <begin position="199"/>
        <end position="371"/>
    </location>
</feature>
<accession>A0A192Y9K9</accession>
<keyword evidence="4" id="KW-1185">Reference proteome</keyword>
<evidence type="ECO:0000313" key="4">
    <source>
        <dbReference type="Proteomes" id="UP000203816"/>
    </source>
</evidence>
<dbReference type="GeneID" id="29059317"/>
<organism evidence="3 4">
    <name type="scientific">Morganella phage vB_MmoM_MP1</name>
    <dbReference type="NCBI Taxonomy" id="1852628"/>
    <lineage>
        <taxon>Viruses</taxon>
        <taxon>Duplodnaviria</taxon>
        <taxon>Heunggongvirae</taxon>
        <taxon>Uroviricota</taxon>
        <taxon>Caudoviricetes</taxon>
        <taxon>Pantevenvirales</taxon>
        <taxon>Straboviridae</taxon>
        <taxon>Gualtarvirus</taxon>
        <taxon>Gualtarvirus mp1</taxon>
    </lineage>
</organism>
<dbReference type="InterPro" id="IPR015180">
    <property type="entry name" value="Phage_T4_Gp27_C"/>
</dbReference>
<dbReference type="Gene3D" id="3.30.1920.40">
    <property type="match status" value="1"/>
</dbReference>
<dbReference type="InterPro" id="IPR043084">
    <property type="entry name" value="Gp27_dom4"/>
</dbReference>
<protein>
    <submittedName>
        <fullName evidence="3">Baseplate hub subunit</fullName>
    </submittedName>
</protein>
<dbReference type="GO" id="GO:0098025">
    <property type="term" value="C:virus tail, baseplate"/>
    <property type="evidence" value="ECO:0007669"/>
    <property type="project" value="InterPro"/>
</dbReference>
<dbReference type="RefSeq" id="YP_009280049.1">
    <property type="nucleotide sequence ID" value="NC_031020.1"/>
</dbReference>
<proteinExistence type="predicted"/>
<name>A0A192Y9K9_9CAUD</name>
<dbReference type="Gene3D" id="3.55.50.20">
    <property type="match status" value="1"/>
</dbReference>
<reference evidence="3 4" key="1">
    <citation type="submission" date="2016-04" db="EMBL/GenBank/DDBJ databases">
        <title>Comparative genomics of Morganella phages MP1 and MP2 define new clades among the T4 and T7-like Viruses.</title>
        <authorList>
            <person name="Pinto G."/>
            <person name="Oliveira A."/>
            <person name="Malgorzata L."/>
            <person name="Kropinski A."/>
            <person name="Azeredo J."/>
        </authorList>
    </citation>
    <scope>NUCLEOTIDE SEQUENCE [LARGE SCALE GENOMIC DNA]</scope>
</reference>
<evidence type="ECO:0000259" key="1">
    <source>
        <dbReference type="Pfam" id="PF09096"/>
    </source>
</evidence>
<feature type="domain" description="Bacteriophage T4 Gp27 baseplate hub N-terminal" evidence="2">
    <location>
        <begin position="2"/>
        <end position="196"/>
    </location>
</feature>
<dbReference type="SUPFAM" id="SSF69279">
    <property type="entry name" value="Phage tail proteins"/>
    <property type="match status" value="2"/>
</dbReference>
<dbReference type="Proteomes" id="UP000203816">
    <property type="component" value="Segment"/>
</dbReference>
<evidence type="ECO:0000313" key="3">
    <source>
        <dbReference type="EMBL" id="ANM46424.1"/>
    </source>
</evidence>
<dbReference type="InterPro" id="IPR043085">
    <property type="entry name" value="Gp27_dom2"/>
</dbReference>
<dbReference type="Gene3D" id="2.40.30.150">
    <property type="entry name" value="Bacteriophage T4, Gp27, baseplate hub, domain 3"/>
    <property type="match status" value="1"/>
</dbReference>
<dbReference type="InterPro" id="IPR043083">
    <property type="entry name" value="Gp27_dom3"/>
</dbReference>
<dbReference type="Pfam" id="PF09097">
    <property type="entry name" value="Phage-tail_1"/>
    <property type="match status" value="1"/>
</dbReference>
<dbReference type="Pfam" id="PF09096">
    <property type="entry name" value="Phage-tail_2"/>
    <property type="match status" value="1"/>
</dbReference>
<gene>
    <name evidence="3" type="ORF">MP1_gp0191</name>
</gene>
<sequence>MQKLGYPNISIKLFEDYDAWLSNRFVELASTFTTLTIRDGLNGKNEGRLQFYDSKNMHTRLDGDQIIQISVSNANTATVLTRLYATKNMTVSVDQKGDNMITIQLTPIYKNKNLKFSRTFFPNATETIQEMIKILYLNEPLLVPKITGSNIHIPTVPWVFGISEYMEYIRDNGLSVKNDTFAFVWEDFFGIHLEDFQDIIAQEPKLMVVGEPTTIGQFSQQLEHPLVFDFQWLAKNNSYNRNPYTDATIYAYSMLDKSCTRIVNGNGNNSIMVSRSGGYADQLYRNGYEEATRINTMSQYDSYASCKTYGDFTITPSNKLIFADEKNQFLTPFYVDEVIHEITNETSMTTIYMFSHSKKINDIEYPKVKNELKFDSSAEESNGEQQTA</sequence>
<dbReference type="InterPro" id="IPR015181">
    <property type="entry name" value="Phage_T4_Gp27_N"/>
</dbReference>